<protein>
    <submittedName>
        <fullName evidence="1">NEDD8-activating enzyme E1 regulatory subunit</fullName>
    </submittedName>
</protein>
<comment type="caution">
    <text evidence="1">The sequence shown here is derived from an EMBL/GenBank/DDBJ whole genome shotgun (WGS) entry which is preliminary data.</text>
</comment>
<organism evidence="1 2">
    <name type="scientific">Zancudomyces culisetae</name>
    <name type="common">Gut fungus</name>
    <name type="synonym">Smittium culisetae</name>
    <dbReference type="NCBI Taxonomy" id="1213189"/>
    <lineage>
        <taxon>Eukaryota</taxon>
        <taxon>Fungi</taxon>
        <taxon>Fungi incertae sedis</taxon>
        <taxon>Zoopagomycota</taxon>
        <taxon>Kickxellomycotina</taxon>
        <taxon>Harpellomycetes</taxon>
        <taxon>Harpellales</taxon>
        <taxon>Legeriomycetaceae</taxon>
        <taxon>Zancudomyces</taxon>
    </lineage>
</organism>
<reference evidence="2" key="1">
    <citation type="submission" date="2017-01" db="EMBL/GenBank/DDBJ databases">
        <authorList>
            <person name="Wang Y."/>
            <person name="White M."/>
            <person name="Kvist S."/>
            <person name="Moncalvo J.-M."/>
        </authorList>
    </citation>
    <scope>NUCLEOTIDE SEQUENCE [LARGE SCALE GENOMIC DNA]</scope>
    <source>
        <strain evidence="2">COL-18-3</strain>
    </source>
</reference>
<dbReference type="SUPFAM" id="SSF69572">
    <property type="entry name" value="Activating enzymes of the ubiquitin-like proteins"/>
    <property type="match status" value="1"/>
</dbReference>
<evidence type="ECO:0000313" key="2">
    <source>
        <dbReference type="Proteomes" id="UP000188320"/>
    </source>
</evidence>
<accession>A0A1R1PG98</accession>
<keyword evidence="2" id="KW-1185">Reference proteome</keyword>
<name>A0A1R1PG98_ZANCU</name>
<dbReference type="OrthoDB" id="1708823at2759"/>
<dbReference type="InterPro" id="IPR035985">
    <property type="entry name" value="Ubiquitin-activating_enz"/>
</dbReference>
<gene>
    <name evidence="1" type="ORF">AX774_g6635</name>
</gene>
<dbReference type="GO" id="GO:0008641">
    <property type="term" value="F:ubiquitin-like modifier activating enzyme activity"/>
    <property type="evidence" value="ECO:0007669"/>
    <property type="project" value="InterPro"/>
</dbReference>
<dbReference type="EMBL" id="LSSK01001356">
    <property type="protein sequence ID" value="OMH79943.1"/>
    <property type="molecule type" value="Genomic_DNA"/>
</dbReference>
<dbReference type="AlphaFoldDB" id="A0A1R1PG98"/>
<dbReference type="Gene3D" id="3.40.50.720">
    <property type="entry name" value="NAD(P)-binding Rossmann-like Domain"/>
    <property type="match status" value="2"/>
</dbReference>
<proteinExistence type="predicted"/>
<dbReference type="Proteomes" id="UP000188320">
    <property type="component" value="Unassembled WGS sequence"/>
</dbReference>
<sequence length="452" mass="51607">MITVEKVGVKCTKRRIPLINCQTNGFFGFSKSFIPEYCVIESHSEEIDDLRICDPFAELSEYVDSVDLSALDEMEHSHVPYLVLLIKFIAEWKSKNGGSIPQTFKQKKEFAAQIKEAKGTFDRQNYEEAENNVLRLITEYKIPEHIVEILNMADAVNLADTQTKIYNKVFWILVKALKMFLENQDEGSRKLPLVGTLPDMFSDTKRYVEIQKVYKEKARVDAKAVYSYVLKILANMNQTEKAEHAEELAISFEQAEVFCKNCRNISVINANKFEVDPKVIAVIKEHENNRHTEQFGADQTDLHYEDQSDEEDAIDKLGIGEMAAVALQGALLFKSIYHRYPGEVKQDKNVLLKDRQRFRAIFDCLLIQSFSGLVSSDEYINMESLITTLNEKKAYAQVFNEFVRSGGAQVHSIAAVMGGLVAQEAIKLTTHHYIPETKQIIYNGVQSIFHFV</sequence>
<evidence type="ECO:0000313" key="1">
    <source>
        <dbReference type="EMBL" id="OMH79943.1"/>
    </source>
</evidence>